<protein>
    <recommendedName>
        <fullName evidence="1">UPF0340 protein IAB06_06225</fullName>
    </recommendedName>
</protein>
<dbReference type="NCBIfam" id="TIGR01440">
    <property type="entry name" value="TIGR01440 family protein"/>
    <property type="match status" value="1"/>
</dbReference>
<dbReference type="InterPro" id="IPR028345">
    <property type="entry name" value="Antibiotic_NAT-like"/>
</dbReference>
<dbReference type="HAMAP" id="MF_00800">
    <property type="entry name" value="UPF0340"/>
    <property type="match status" value="1"/>
</dbReference>
<evidence type="ECO:0000313" key="2">
    <source>
        <dbReference type="EMBL" id="HIU64611.1"/>
    </source>
</evidence>
<dbReference type="EMBL" id="DVNI01000103">
    <property type="protein sequence ID" value="HIU64611.1"/>
    <property type="molecule type" value="Genomic_DNA"/>
</dbReference>
<reference evidence="2" key="2">
    <citation type="journal article" date="2021" name="PeerJ">
        <title>Extensive microbial diversity within the chicken gut microbiome revealed by metagenomics and culture.</title>
        <authorList>
            <person name="Gilroy R."/>
            <person name="Ravi A."/>
            <person name="Getino M."/>
            <person name="Pursley I."/>
            <person name="Horton D.L."/>
            <person name="Alikhan N.F."/>
            <person name="Baker D."/>
            <person name="Gharbi K."/>
            <person name="Hall N."/>
            <person name="Watson M."/>
            <person name="Adriaenssens E.M."/>
            <person name="Foster-Nyarko E."/>
            <person name="Jarju S."/>
            <person name="Secka A."/>
            <person name="Antonio M."/>
            <person name="Oren A."/>
            <person name="Chaudhuri R.R."/>
            <person name="La Ragione R."/>
            <person name="Hildebrand F."/>
            <person name="Pallen M.J."/>
        </authorList>
    </citation>
    <scope>NUCLEOTIDE SEQUENCE</scope>
    <source>
        <strain evidence="2">CHK160-1198</strain>
    </source>
</reference>
<sequence>MDKSIVAGEVELALAELMRSTGQNVKGQILVVGCSTSEVAGERIGTAGSLEIARNIFTALQKVTEQCGVHLAIQCCEHLNRALVVEKSTADTFGLERVAVKPVLNAGGALAATAYESFQEPVVIEQLRADLGLDIGQTFIGMHLKRVVVPVRLTQKTIGAAVLSAARTRPPYIGGPRAVYEI</sequence>
<dbReference type="AlphaFoldDB" id="A0A9D1SLH1"/>
<dbReference type="InterPro" id="IPR006340">
    <property type="entry name" value="DUF436"/>
</dbReference>
<name>A0A9D1SLH1_9FIRM</name>
<accession>A0A9D1SLH1</accession>
<organism evidence="2 3">
    <name type="scientific">Candidatus Avacidaminococcus intestinavium</name>
    <dbReference type="NCBI Taxonomy" id="2840684"/>
    <lineage>
        <taxon>Bacteria</taxon>
        <taxon>Bacillati</taxon>
        <taxon>Bacillota</taxon>
        <taxon>Negativicutes</taxon>
        <taxon>Acidaminococcales</taxon>
        <taxon>Acidaminococcaceae</taxon>
        <taxon>Acidaminococcaceae incertae sedis</taxon>
        <taxon>Candidatus Avacidaminococcus</taxon>
    </lineage>
</organism>
<comment type="similarity">
    <text evidence="1">Belongs to the UPF0340 family.</text>
</comment>
<reference evidence="2" key="1">
    <citation type="submission" date="2020-10" db="EMBL/GenBank/DDBJ databases">
        <authorList>
            <person name="Gilroy R."/>
        </authorList>
    </citation>
    <scope>NUCLEOTIDE SEQUENCE</scope>
    <source>
        <strain evidence="2">CHK160-1198</strain>
    </source>
</reference>
<dbReference type="Pfam" id="PF04260">
    <property type="entry name" value="DUF436"/>
    <property type="match status" value="1"/>
</dbReference>
<evidence type="ECO:0000313" key="3">
    <source>
        <dbReference type="Proteomes" id="UP000824099"/>
    </source>
</evidence>
<dbReference type="Gene3D" id="3.40.50.10360">
    <property type="entry name" value="Hypothetical protein TT1679"/>
    <property type="match status" value="1"/>
</dbReference>
<dbReference type="PIRSF" id="PIRSF007510">
    <property type="entry name" value="UCP007510"/>
    <property type="match status" value="1"/>
</dbReference>
<dbReference type="SUPFAM" id="SSF110710">
    <property type="entry name" value="TTHA0583/YokD-like"/>
    <property type="match status" value="1"/>
</dbReference>
<dbReference type="Proteomes" id="UP000824099">
    <property type="component" value="Unassembled WGS sequence"/>
</dbReference>
<comment type="caution">
    <text evidence="2">The sequence shown here is derived from an EMBL/GenBank/DDBJ whole genome shotgun (WGS) entry which is preliminary data.</text>
</comment>
<gene>
    <name evidence="2" type="ORF">IAB06_06225</name>
</gene>
<evidence type="ECO:0000256" key="1">
    <source>
        <dbReference type="HAMAP-Rule" id="MF_00800"/>
    </source>
</evidence>
<proteinExistence type="inferred from homology"/>